<reference evidence="1" key="2">
    <citation type="submission" date="2020-05" db="UniProtKB">
        <authorList>
            <consortium name="EnsemblMetazoa"/>
        </authorList>
    </citation>
    <scope>IDENTIFICATION</scope>
    <source>
        <strain evidence="1">ACHKN1017</strain>
    </source>
</reference>
<dbReference type="STRING" id="43041.A0A182KHJ6"/>
<dbReference type="EnsemblMetazoa" id="ACHR010234-RA">
    <property type="protein sequence ID" value="ACHR010234-PA"/>
    <property type="gene ID" value="ACHR010234"/>
</dbReference>
<sequence length="76" mass="8828">MVNLDDPDCCANYWHDLRKSHQLKLSRNFGGGSLMMWAAFSQKETYVELLDSVLIPFTEDNMDNNYIFQQDNAAIH</sequence>
<accession>A0A182KHJ6</accession>
<dbReference type="Proteomes" id="UP000075881">
    <property type="component" value="Unassembled WGS sequence"/>
</dbReference>
<evidence type="ECO:0000313" key="1">
    <source>
        <dbReference type="EnsemblMetazoa" id="ACHR010234-PA"/>
    </source>
</evidence>
<keyword evidence="2" id="KW-1185">Reference proteome</keyword>
<evidence type="ECO:0008006" key="3">
    <source>
        <dbReference type="Google" id="ProtNLM"/>
    </source>
</evidence>
<dbReference type="InterPro" id="IPR036397">
    <property type="entry name" value="RNaseH_sf"/>
</dbReference>
<dbReference type="AlphaFoldDB" id="A0A182KHJ6"/>
<dbReference type="Gene3D" id="3.30.420.10">
    <property type="entry name" value="Ribonuclease H-like superfamily/Ribonuclease H"/>
    <property type="match status" value="1"/>
</dbReference>
<dbReference type="GO" id="GO:0003676">
    <property type="term" value="F:nucleic acid binding"/>
    <property type="evidence" value="ECO:0007669"/>
    <property type="project" value="InterPro"/>
</dbReference>
<name>A0A182KHJ6_9DIPT</name>
<protein>
    <recommendedName>
        <fullName evidence="3">Tc1-like transposase DDE domain-containing protein</fullName>
    </recommendedName>
</protein>
<organism evidence="1 2">
    <name type="scientific">Anopheles christyi</name>
    <dbReference type="NCBI Taxonomy" id="43041"/>
    <lineage>
        <taxon>Eukaryota</taxon>
        <taxon>Metazoa</taxon>
        <taxon>Ecdysozoa</taxon>
        <taxon>Arthropoda</taxon>
        <taxon>Hexapoda</taxon>
        <taxon>Insecta</taxon>
        <taxon>Pterygota</taxon>
        <taxon>Neoptera</taxon>
        <taxon>Endopterygota</taxon>
        <taxon>Diptera</taxon>
        <taxon>Nematocera</taxon>
        <taxon>Culicoidea</taxon>
        <taxon>Culicidae</taxon>
        <taxon>Anophelinae</taxon>
        <taxon>Anopheles</taxon>
    </lineage>
</organism>
<evidence type="ECO:0000313" key="2">
    <source>
        <dbReference type="Proteomes" id="UP000075881"/>
    </source>
</evidence>
<dbReference type="VEuPathDB" id="VectorBase:ACHR010234"/>
<reference evidence="2" key="1">
    <citation type="submission" date="2013-03" db="EMBL/GenBank/DDBJ databases">
        <title>The Genome Sequence of Anopheles christyi ACHKN1017.</title>
        <authorList>
            <consortium name="The Broad Institute Genomics Platform"/>
            <person name="Neafsey D.E."/>
            <person name="Besansky N."/>
            <person name="Walker B."/>
            <person name="Young S.K."/>
            <person name="Zeng Q."/>
            <person name="Gargeya S."/>
            <person name="Fitzgerald M."/>
            <person name="Haas B."/>
            <person name="Abouelleil A."/>
            <person name="Allen A.W."/>
            <person name="Alvarado L."/>
            <person name="Arachchi H.M."/>
            <person name="Berlin A.M."/>
            <person name="Chapman S.B."/>
            <person name="Gainer-Dewar J."/>
            <person name="Goldberg J."/>
            <person name="Griggs A."/>
            <person name="Gujja S."/>
            <person name="Hansen M."/>
            <person name="Howarth C."/>
            <person name="Imamovic A."/>
            <person name="Ireland A."/>
            <person name="Larimer J."/>
            <person name="McCowan C."/>
            <person name="Murphy C."/>
            <person name="Pearson M."/>
            <person name="Poon T.W."/>
            <person name="Priest M."/>
            <person name="Roberts A."/>
            <person name="Saif S."/>
            <person name="Shea T."/>
            <person name="Sisk P."/>
            <person name="Sykes S."/>
            <person name="Wortman J."/>
            <person name="Nusbaum C."/>
            <person name="Birren B."/>
        </authorList>
    </citation>
    <scope>NUCLEOTIDE SEQUENCE [LARGE SCALE GENOMIC DNA]</scope>
    <source>
        <strain evidence="2">ACHKN1017</strain>
    </source>
</reference>
<proteinExistence type="predicted"/>